<dbReference type="RefSeq" id="WP_267849878.1">
    <property type="nucleotide sequence ID" value="NZ_JAPMXC010000015.1"/>
</dbReference>
<comment type="caution">
    <text evidence="1">The sequence shown here is derived from an EMBL/GenBank/DDBJ whole genome shotgun (WGS) entry which is preliminary data.</text>
</comment>
<organism evidence="1 2">
    <name type="scientific">Robbsia betulipollinis</name>
    <dbReference type="NCBI Taxonomy" id="2981849"/>
    <lineage>
        <taxon>Bacteria</taxon>
        <taxon>Pseudomonadati</taxon>
        <taxon>Pseudomonadota</taxon>
        <taxon>Betaproteobacteria</taxon>
        <taxon>Burkholderiales</taxon>
        <taxon>Burkholderiaceae</taxon>
        <taxon>Robbsia</taxon>
    </lineage>
</organism>
<name>A0ABT3ZTR7_9BURK</name>
<evidence type="ECO:0000313" key="1">
    <source>
        <dbReference type="EMBL" id="MCY0389918.1"/>
    </source>
</evidence>
<sequence>MNEKEKNRSDVWKRARVFLWSTTMRRVANAVVNGEKPFPNPAERITNKLKTTRKALNTFFFRDSSGGKSREPLVVTEAAMNRLIDSEDNPAAGWIKYESGNAVTIGDKRVDAVDAYLPGARQLWSVGPGFPLWAILGWDASAKNLWLPVVQRAIMDPGWSRVVSSYIAKAEDCHNTKGLRLRHGDDISYKRLPSGKRELVFPIYSDPLKIAISLARLSADAWLDLAVESLGASQRWLSDETVSLLSKWTAAKAQVELDQKEGRVTPSDVLATAANPYEPDEIWGKAKQAYDSYSRDHISAVKEALKKANEVFDEPFHPCIDSPLDAYDLMILAALTSIGNGSDRGEHYRWNEDHADDTLMQRFADMVWPKLYFLGEKHGMTEAVNVWRRQLVEGYLHRNAYTEMPSFLLKSFGSFEMALKSLEPPMLPGNLIVVSNPDDPSDVAVIAFQEFQARAALEAKVKAPKARKMAAKKKPVEKPLGWQQTRTKIWSRSMRKAAEHLINGEAYASYLPDEDRKEPLALRNALFKGVTPGREPREGGRILVKAAAMDRFLGDEESRLWRKYEDGKVGQVSDEIIDRINRFIPGARRLWDVGPDAFPLWSLLALNTTADELWRPMIETAIHDHRWVYAALMAKGEEPIDPVNMLPVTRSIKLSIDGHKKREGVHEWAAVTVPDVPSAHIDELAESLAKWTSDGWSQLANLCANPEHLDPIFRRASVSILDDGRKKLAQAQEMRGVIGETALRIDEYRPPHSPPMREAQFTGSDLTVIAALTVMSTNVRGELYQWNAFYAYDALIRRFVESTVPALWTYAFEHDLTDVVTGWCQQILNIYVEKTGKESLPKDVVKMMRAPREPQAT</sequence>
<dbReference type="Proteomes" id="UP001082899">
    <property type="component" value="Unassembled WGS sequence"/>
</dbReference>
<evidence type="ECO:0008006" key="3">
    <source>
        <dbReference type="Google" id="ProtNLM"/>
    </source>
</evidence>
<keyword evidence="2" id="KW-1185">Reference proteome</keyword>
<proteinExistence type="predicted"/>
<protein>
    <recommendedName>
        <fullName evidence="3">Type I-U CRISPR-associated protein Csx17</fullName>
    </recommendedName>
</protein>
<gene>
    <name evidence="1" type="ORF">OVY01_22525</name>
</gene>
<reference evidence="1" key="1">
    <citation type="submission" date="2022-11" db="EMBL/GenBank/DDBJ databases">
        <title>Robbsia betulipollinis sp. nov., isolated from pollen of birch (Betula pendula).</title>
        <authorList>
            <person name="Shi H."/>
            <person name="Ambika Manirajan B."/>
            <person name="Ratering S."/>
            <person name="Geissler-Plaum R."/>
            <person name="Schnell S."/>
        </authorList>
    </citation>
    <scope>NUCLEOTIDE SEQUENCE</scope>
    <source>
        <strain evidence="1">Bb-Pol-6</strain>
    </source>
</reference>
<accession>A0ABT3ZTR7</accession>
<evidence type="ECO:0000313" key="2">
    <source>
        <dbReference type="Proteomes" id="UP001082899"/>
    </source>
</evidence>
<dbReference type="EMBL" id="JAPMXC010000015">
    <property type="protein sequence ID" value="MCY0389918.1"/>
    <property type="molecule type" value="Genomic_DNA"/>
</dbReference>